<evidence type="ECO:0000313" key="6">
    <source>
        <dbReference type="Proteomes" id="UP000286045"/>
    </source>
</evidence>
<comment type="pathway">
    <text evidence="1">Mycotoxin biosynthesis.</text>
</comment>
<keyword evidence="4" id="KW-1133">Transmembrane helix</keyword>
<evidence type="ECO:0008006" key="7">
    <source>
        <dbReference type="Google" id="ProtNLM"/>
    </source>
</evidence>
<keyword evidence="4" id="KW-0812">Transmembrane</keyword>
<dbReference type="EMBL" id="RYZI01000227">
    <property type="protein sequence ID" value="RWA07951.1"/>
    <property type="molecule type" value="Genomic_DNA"/>
</dbReference>
<keyword evidence="4" id="KW-0472">Membrane</keyword>
<dbReference type="Pfam" id="PF11807">
    <property type="entry name" value="UstYa"/>
    <property type="match status" value="1"/>
</dbReference>
<dbReference type="Proteomes" id="UP000286045">
    <property type="component" value="Unassembled WGS sequence"/>
</dbReference>
<name>A0A439D139_9PEZI</name>
<feature type="transmembrane region" description="Helical" evidence="4">
    <location>
        <begin position="61"/>
        <end position="81"/>
    </location>
</feature>
<dbReference type="PANTHER" id="PTHR33365">
    <property type="entry name" value="YALI0B05434P"/>
    <property type="match status" value="1"/>
</dbReference>
<proteinExistence type="inferred from homology"/>
<evidence type="ECO:0000256" key="1">
    <source>
        <dbReference type="ARBA" id="ARBA00004685"/>
    </source>
</evidence>
<dbReference type="PANTHER" id="PTHR33365:SF4">
    <property type="entry name" value="CYCLOCHLOROTINE BIOSYNTHESIS PROTEIN O"/>
    <property type="match status" value="1"/>
</dbReference>
<reference evidence="5 6" key="1">
    <citation type="submission" date="2018-12" db="EMBL/GenBank/DDBJ databases">
        <title>Draft genome sequence of Xylaria grammica IHI A82.</title>
        <authorList>
            <person name="Buettner E."/>
            <person name="Kellner H."/>
        </authorList>
    </citation>
    <scope>NUCLEOTIDE SEQUENCE [LARGE SCALE GENOMIC DNA]</scope>
    <source>
        <strain evidence="5 6">IHI A82</strain>
    </source>
</reference>
<organism evidence="5 6">
    <name type="scientific">Xylaria grammica</name>
    <dbReference type="NCBI Taxonomy" id="363999"/>
    <lineage>
        <taxon>Eukaryota</taxon>
        <taxon>Fungi</taxon>
        <taxon>Dikarya</taxon>
        <taxon>Ascomycota</taxon>
        <taxon>Pezizomycotina</taxon>
        <taxon>Sordariomycetes</taxon>
        <taxon>Xylariomycetidae</taxon>
        <taxon>Xylariales</taxon>
        <taxon>Xylariaceae</taxon>
        <taxon>Xylaria</taxon>
    </lineage>
</organism>
<evidence type="ECO:0000313" key="5">
    <source>
        <dbReference type="EMBL" id="RWA07951.1"/>
    </source>
</evidence>
<dbReference type="STRING" id="363999.A0A439D139"/>
<comment type="caution">
    <text evidence="5">The sequence shown here is derived from an EMBL/GenBank/DDBJ whole genome shotgun (WGS) entry which is preliminary data.</text>
</comment>
<dbReference type="GO" id="GO:0043386">
    <property type="term" value="P:mycotoxin biosynthetic process"/>
    <property type="evidence" value="ECO:0007669"/>
    <property type="project" value="InterPro"/>
</dbReference>
<dbReference type="InterPro" id="IPR021765">
    <property type="entry name" value="UstYa-like"/>
</dbReference>
<feature type="compositionally biased region" description="Basic and acidic residues" evidence="3">
    <location>
        <begin position="1"/>
        <end position="43"/>
    </location>
</feature>
<sequence>MFAYFRRDKASTEGDSKTNDAESRKRLMVMDDDSEIRSPRASEESAAPLVGSQKARSRTRFFVILTSSLALTNIVTLGLWVSTLHRMSSWLMDDYYNRPGMEYLGQAQAPVEYESRRFHTGIVNGDVTEFFGAPGTKADVAWNRVLDTGLMRLTADQAGRLGDETAREWNTTDSYVGILGTFHQLHCLSRLRYTLFFPDRYEEFDGERLANKHILHCIEYLRQIIMCLGDVTIEPVGWNETTLSYIAEKDQVRQCRKFDRIYDWAKQDAHEIPNAPGNEKAWQDMLRFKDAHPVDQSRGGG</sequence>
<dbReference type="AlphaFoldDB" id="A0A439D139"/>
<evidence type="ECO:0000256" key="2">
    <source>
        <dbReference type="ARBA" id="ARBA00035112"/>
    </source>
</evidence>
<gene>
    <name evidence="5" type="ORF">EKO27_g7155</name>
</gene>
<accession>A0A439D139</accession>
<evidence type="ECO:0000256" key="4">
    <source>
        <dbReference type="SAM" id="Phobius"/>
    </source>
</evidence>
<feature type="region of interest" description="Disordered" evidence="3">
    <location>
        <begin position="1"/>
        <end position="50"/>
    </location>
</feature>
<protein>
    <recommendedName>
        <fullName evidence="7">Tat pathway signal sequence</fullName>
    </recommendedName>
</protein>
<comment type="similarity">
    <text evidence="2">Belongs to the ustYa family.</text>
</comment>
<keyword evidence="6" id="KW-1185">Reference proteome</keyword>
<evidence type="ECO:0000256" key="3">
    <source>
        <dbReference type="SAM" id="MobiDB-lite"/>
    </source>
</evidence>